<dbReference type="EMBL" id="MK500569">
    <property type="protein sequence ID" value="QBK92222.1"/>
    <property type="molecule type" value="Genomic_DNA"/>
</dbReference>
<protein>
    <submittedName>
        <fullName evidence="1">Uncharacterized protein</fullName>
    </submittedName>
</protein>
<reference evidence="1" key="1">
    <citation type="journal article" date="2019" name="MBio">
        <title>Virus Genomes from Deep Sea Sediments Expand the Ocean Megavirome and Support Independent Origins of Viral Gigantism.</title>
        <authorList>
            <person name="Backstrom D."/>
            <person name="Yutin N."/>
            <person name="Jorgensen S.L."/>
            <person name="Dharamshi J."/>
            <person name="Homa F."/>
            <person name="Zaremba-Niedwiedzka K."/>
            <person name="Spang A."/>
            <person name="Wolf Y.I."/>
            <person name="Koonin E.V."/>
            <person name="Ettema T.J."/>
        </authorList>
    </citation>
    <scope>NUCLEOTIDE SEQUENCE</scope>
</reference>
<accession>A0A481ZA29</accession>
<name>A0A481ZA29_9VIRU</name>
<organism evidence="1">
    <name type="scientific">Pithovirus LCPAC304</name>
    <dbReference type="NCBI Taxonomy" id="2506594"/>
    <lineage>
        <taxon>Viruses</taxon>
        <taxon>Pithoviruses</taxon>
    </lineage>
</organism>
<sequence length="127" mass="14678">MGERLLKHAQLTKQFQLEMKVVDLATNLTVFHLKAGFLPQVAKFALFHLKESGWHAFAGAREITNQTNMNDEDSYTLRIILHIPGDADRFVSEALEEFKTGTGPELKAYLYKILKEWILYCTIEYEK</sequence>
<gene>
    <name evidence="1" type="ORF">LCPAC304_05690</name>
</gene>
<evidence type="ECO:0000313" key="1">
    <source>
        <dbReference type="EMBL" id="QBK92222.1"/>
    </source>
</evidence>
<proteinExistence type="predicted"/>